<evidence type="ECO:0000313" key="3">
    <source>
        <dbReference type="Proteomes" id="UP000324831"/>
    </source>
</evidence>
<keyword evidence="1" id="KW-0812">Transmembrane</keyword>
<feature type="transmembrane region" description="Helical" evidence="1">
    <location>
        <begin position="31"/>
        <end position="49"/>
    </location>
</feature>
<accession>A0A478FS38</accession>
<reference evidence="2 3" key="1">
    <citation type="submission" date="2019-01" db="EMBL/GenBank/DDBJ databases">
        <title>Draft genome sequences of Candidatus Mycoplasma haemohominis SWG34-3 identified from a patient with pyrexia, anemia and liver dysfunction.</title>
        <authorList>
            <person name="Sekizuka T."/>
            <person name="Hattori N."/>
            <person name="Katano H."/>
            <person name="Takuma T."/>
            <person name="Ito T."/>
            <person name="Arai N."/>
            <person name="Yanai R."/>
            <person name="Ishii S."/>
            <person name="Miura Y."/>
            <person name="Tokunaga T."/>
            <person name="Watanabe H."/>
            <person name="Nomura N."/>
            <person name="Eguchi J."/>
            <person name="Arai T."/>
            <person name="Hasegawa H."/>
            <person name="Nakamaki T."/>
            <person name="Wakita T."/>
            <person name="Niki Y."/>
            <person name="Kuroda M."/>
        </authorList>
    </citation>
    <scope>NUCLEOTIDE SEQUENCE [LARGE SCALE GENOMIC DNA]</scope>
    <source>
        <strain evidence="2">SWG34-3</strain>
    </source>
</reference>
<gene>
    <name evidence="2" type="ORF">MHSWG343_02560</name>
</gene>
<name>A0A478FS38_9MOLU</name>
<dbReference type="EMBL" id="BIMN01000001">
    <property type="protein sequence ID" value="GCE63269.1"/>
    <property type="molecule type" value="Genomic_DNA"/>
</dbReference>
<comment type="caution">
    <text evidence="2">The sequence shown here is derived from an EMBL/GenBank/DDBJ whole genome shotgun (WGS) entry which is preliminary data.</text>
</comment>
<evidence type="ECO:0000256" key="1">
    <source>
        <dbReference type="SAM" id="Phobius"/>
    </source>
</evidence>
<dbReference type="Proteomes" id="UP000324831">
    <property type="component" value="Unassembled WGS sequence"/>
</dbReference>
<feature type="transmembrane region" description="Helical" evidence="1">
    <location>
        <begin position="96"/>
        <end position="126"/>
    </location>
</feature>
<organism evidence="2 3">
    <name type="scientific">Candidatus Mycoplasma haematohominis</name>
    <dbReference type="NCBI Taxonomy" id="1494318"/>
    <lineage>
        <taxon>Bacteria</taxon>
        <taxon>Bacillati</taxon>
        <taxon>Mycoplasmatota</taxon>
        <taxon>Mollicutes</taxon>
        <taxon>Mycoplasmataceae</taxon>
        <taxon>Mycoplasma</taxon>
    </lineage>
</organism>
<sequence length="232" mass="27577">MRIHDSFTDNEISLEEEEQKKKRLFNRGVKLSWALFFLTFVFFVSWIIGHPRERLLVSNTNFFSEVFFFLNPHLFRKVFLEGHGLVWLQGAVSMGAFVFLLCYIVSLISFALIIACATWLFVISYYTSIKPFHYISCLSVFPIIGWLLINWFIFKLAVYQFQRKRKKTSKFDDDFLPEEFESDEALEELSPDKLATRPITVPFGKRNYDLYFKKGTRDYLQEFYDKLTSYIS</sequence>
<feature type="transmembrane region" description="Helical" evidence="1">
    <location>
        <begin position="132"/>
        <end position="158"/>
    </location>
</feature>
<dbReference type="AlphaFoldDB" id="A0A478FS38"/>
<evidence type="ECO:0000313" key="2">
    <source>
        <dbReference type="EMBL" id="GCE63269.1"/>
    </source>
</evidence>
<protein>
    <submittedName>
        <fullName evidence="2">Uncharacterized protein</fullName>
    </submittedName>
</protein>
<proteinExistence type="predicted"/>
<keyword evidence="1" id="KW-0472">Membrane</keyword>
<keyword evidence="1" id="KW-1133">Transmembrane helix</keyword>